<protein>
    <submittedName>
        <fullName evidence="2">ABC transporter permease</fullName>
    </submittedName>
</protein>
<keyword evidence="1" id="KW-1133">Transmembrane helix</keyword>
<reference evidence="2 3" key="1">
    <citation type="submission" date="2017-07" db="EMBL/GenBank/DDBJ databases">
        <title>Paenibacillus herberti R33 genome sequencing and assembly.</title>
        <authorList>
            <person name="Su W."/>
        </authorList>
    </citation>
    <scope>NUCLEOTIDE SEQUENCE [LARGE SCALE GENOMIC DNA]</scope>
    <source>
        <strain evidence="2 3">R33</strain>
    </source>
</reference>
<comment type="caution">
    <text evidence="2">The sequence shown here is derived from an EMBL/GenBank/DDBJ whole genome shotgun (WGS) entry which is preliminary data.</text>
</comment>
<dbReference type="PANTHER" id="PTHR43471">
    <property type="entry name" value="ABC TRANSPORTER PERMEASE"/>
    <property type="match status" value="1"/>
</dbReference>
<evidence type="ECO:0000313" key="2">
    <source>
        <dbReference type="EMBL" id="OXM14926.1"/>
    </source>
</evidence>
<gene>
    <name evidence="2" type="ORF">CGZ75_18880</name>
</gene>
<keyword evidence="1" id="KW-0812">Transmembrane</keyword>
<keyword evidence="3" id="KW-1185">Reference proteome</keyword>
<dbReference type="Pfam" id="PF12679">
    <property type="entry name" value="ABC2_membrane_2"/>
    <property type="match status" value="1"/>
</dbReference>
<proteinExistence type="predicted"/>
<organism evidence="2 3">
    <name type="scientific">Paenibacillus herberti</name>
    <dbReference type="NCBI Taxonomy" id="1619309"/>
    <lineage>
        <taxon>Bacteria</taxon>
        <taxon>Bacillati</taxon>
        <taxon>Bacillota</taxon>
        <taxon>Bacilli</taxon>
        <taxon>Bacillales</taxon>
        <taxon>Paenibacillaceae</taxon>
        <taxon>Paenibacillus</taxon>
    </lineage>
</organism>
<dbReference type="OrthoDB" id="5146022at2"/>
<feature type="transmembrane region" description="Helical" evidence="1">
    <location>
        <begin position="117"/>
        <end position="138"/>
    </location>
</feature>
<keyword evidence="1" id="KW-0472">Membrane</keyword>
<dbReference type="EMBL" id="NMUQ01000002">
    <property type="protein sequence ID" value="OXM14926.1"/>
    <property type="molecule type" value="Genomic_DNA"/>
</dbReference>
<sequence length="300" mass="32786">MSIIWSMTWKELLRKRVALLTALMTIVFLIAFWFIASTLGNEVRDYGLSESDPMFAIEMFARGMMILSLGFFFGAFVVAFLAIFSASSVISGEAELGVMQALMPRPMPRWKWYVGRWLGYVSFGMLYALMLFAAILIIGDIHAGVPRDPMTLVVAYLLFASVVPLLVTLSMLGSTFFSGIGNGVFMTMLYGGGWLGGMIEKLSSQFVSLQEGRAGIGGDSLSNISGLLSLAMPADGLQRMMLDRLFNISGITELVGDNTGGMLMLFGVGAAPAPAFLWYALLYTLVAFGIGAWRFQRKDL</sequence>
<feature type="transmembrane region" description="Helical" evidence="1">
    <location>
        <begin position="176"/>
        <end position="199"/>
    </location>
</feature>
<dbReference type="RefSeq" id="WP_089525743.1">
    <property type="nucleotide sequence ID" value="NZ_NMUQ01000002.1"/>
</dbReference>
<accession>A0A229NY24</accession>
<evidence type="ECO:0000256" key="1">
    <source>
        <dbReference type="SAM" id="Phobius"/>
    </source>
</evidence>
<feature type="transmembrane region" description="Helical" evidence="1">
    <location>
        <begin position="276"/>
        <end position="295"/>
    </location>
</feature>
<dbReference type="GO" id="GO:0140359">
    <property type="term" value="F:ABC-type transporter activity"/>
    <property type="evidence" value="ECO:0007669"/>
    <property type="project" value="InterPro"/>
</dbReference>
<feature type="transmembrane region" description="Helical" evidence="1">
    <location>
        <begin position="64"/>
        <end position="84"/>
    </location>
</feature>
<dbReference type="AlphaFoldDB" id="A0A229NY24"/>
<dbReference type="Proteomes" id="UP000215145">
    <property type="component" value="Unassembled WGS sequence"/>
</dbReference>
<evidence type="ECO:0000313" key="3">
    <source>
        <dbReference type="Proteomes" id="UP000215145"/>
    </source>
</evidence>
<name>A0A229NY24_9BACL</name>
<dbReference type="GO" id="GO:0005886">
    <property type="term" value="C:plasma membrane"/>
    <property type="evidence" value="ECO:0007669"/>
    <property type="project" value="UniProtKB-SubCell"/>
</dbReference>
<feature type="transmembrane region" description="Helical" evidence="1">
    <location>
        <begin position="150"/>
        <end position="169"/>
    </location>
</feature>